<dbReference type="EMBL" id="GBRH01268508">
    <property type="protein sequence ID" value="JAD29387.1"/>
    <property type="molecule type" value="Transcribed_RNA"/>
</dbReference>
<reference evidence="1" key="2">
    <citation type="journal article" date="2015" name="Data Brief">
        <title>Shoot transcriptome of the giant reed, Arundo donax.</title>
        <authorList>
            <person name="Barrero R.A."/>
            <person name="Guerrero F.D."/>
            <person name="Moolhuijzen P."/>
            <person name="Goolsby J.A."/>
            <person name="Tidwell J."/>
            <person name="Bellgard S.E."/>
            <person name="Bellgard M.I."/>
        </authorList>
    </citation>
    <scope>NUCLEOTIDE SEQUENCE</scope>
    <source>
        <tissue evidence="1">Shoot tissue taken approximately 20 cm above the soil surface</tissue>
    </source>
</reference>
<sequence>MFLKYFNTSKVIDYFFPIEE</sequence>
<protein>
    <submittedName>
        <fullName evidence="1">Uncharacterized protein</fullName>
    </submittedName>
</protein>
<dbReference type="AlphaFoldDB" id="A0A0A8Z3G1"/>
<accession>A0A0A8Z3G1</accession>
<name>A0A0A8Z3G1_ARUDO</name>
<proteinExistence type="predicted"/>
<organism evidence="1">
    <name type="scientific">Arundo donax</name>
    <name type="common">Giant reed</name>
    <name type="synonym">Donax arundinaceus</name>
    <dbReference type="NCBI Taxonomy" id="35708"/>
    <lineage>
        <taxon>Eukaryota</taxon>
        <taxon>Viridiplantae</taxon>
        <taxon>Streptophyta</taxon>
        <taxon>Embryophyta</taxon>
        <taxon>Tracheophyta</taxon>
        <taxon>Spermatophyta</taxon>
        <taxon>Magnoliopsida</taxon>
        <taxon>Liliopsida</taxon>
        <taxon>Poales</taxon>
        <taxon>Poaceae</taxon>
        <taxon>PACMAD clade</taxon>
        <taxon>Arundinoideae</taxon>
        <taxon>Arundineae</taxon>
        <taxon>Arundo</taxon>
    </lineage>
</organism>
<reference evidence="1" key="1">
    <citation type="submission" date="2014-09" db="EMBL/GenBank/DDBJ databases">
        <authorList>
            <person name="Magalhaes I.L.F."/>
            <person name="Oliveira U."/>
            <person name="Santos F.R."/>
            <person name="Vidigal T.H.D.A."/>
            <person name="Brescovit A.D."/>
            <person name="Santos A.J."/>
        </authorList>
    </citation>
    <scope>NUCLEOTIDE SEQUENCE</scope>
    <source>
        <tissue evidence="1">Shoot tissue taken approximately 20 cm above the soil surface</tissue>
    </source>
</reference>
<evidence type="ECO:0000313" key="1">
    <source>
        <dbReference type="EMBL" id="JAD29387.1"/>
    </source>
</evidence>